<dbReference type="PROSITE" id="PS50507">
    <property type="entry name" value="RDRP_SSRNA_POS"/>
    <property type="match status" value="1"/>
</dbReference>
<dbReference type="FunFam" id="1.20.960.20:FF:000001">
    <property type="entry name" value="Genome polyprotein"/>
    <property type="match status" value="1"/>
</dbReference>
<dbReference type="InterPro" id="IPR009003">
    <property type="entry name" value="Peptidase_S1_PA"/>
</dbReference>
<keyword evidence="9 62" id="KW-0813">Transport</keyword>
<comment type="catalytic activity">
    <reaction evidence="62">
        <text>RNA(n) + a ribonucleoside 5'-triphosphate = RNA(n+1) + diphosphate</text>
        <dbReference type="Rhea" id="RHEA:21248"/>
        <dbReference type="Rhea" id="RHEA-COMP:14527"/>
        <dbReference type="Rhea" id="RHEA-COMP:17342"/>
        <dbReference type="ChEBI" id="CHEBI:33019"/>
        <dbReference type="ChEBI" id="CHEBI:61557"/>
        <dbReference type="ChEBI" id="CHEBI:140395"/>
        <dbReference type="EC" id="2.7.7.48"/>
    </reaction>
</comment>
<keyword evidence="37" id="KW-0460">Magnesium</keyword>
<comment type="function">
    <text evidence="62">Capsid protein VP3: Forms an icosahedral capsid of pseudo T=3 symmetry with capsid proteins VP2 and VP3. The capsid is 300 Angstroms in diameter, composed of 60 copies of each capsid protein and enclosing the viral positive strand RNA genome.</text>
</comment>
<dbReference type="GO" id="GO:0008270">
    <property type="term" value="F:zinc ion binding"/>
    <property type="evidence" value="ECO:0007669"/>
    <property type="project" value="UniProtKB-KW"/>
</dbReference>
<evidence type="ECO:0000256" key="10">
    <source>
        <dbReference type="ARBA" id="ARBA00022482"/>
    </source>
</evidence>
<dbReference type="InterPro" id="IPR036203">
    <property type="entry name" value="P3A_soluble_dom"/>
</dbReference>
<keyword evidence="10 62" id="KW-1113">Inhibition of host RLR pathway by virus</keyword>
<evidence type="ECO:0000256" key="42">
    <source>
        <dbReference type="ARBA" id="ARBA00022953"/>
    </source>
</evidence>
<evidence type="ECO:0000256" key="60">
    <source>
        <dbReference type="ARBA" id="ARBA00047631"/>
    </source>
</evidence>
<keyword evidence="41 62" id="KW-1164">Virus endocytosis by host</keyword>
<keyword evidence="24 62" id="KW-1143">T=pseudo3 icosahedral capsid protein</keyword>
<evidence type="ECO:0000256" key="50">
    <source>
        <dbReference type="ARBA" id="ARBA00023247"/>
    </source>
</evidence>
<comment type="function">
    <text evidence="62">Protease 2A: Cysteine protease that cleaves viral polyprotein and specific host proteins.</text>
</comment>
<evidence type="ECO:0000256" key="28">
    <source>
        <dbReference type="ARBA" id="ARBA00022741"/>
    </source>
</evidence>
<evidence type="ECO:0000256" key="56">
    <source>
        <dbReference type="ARBA" id="ARBA00024513"/>
    </source>
</evidence>
<keyword evidence="16 62" id="KW-0167">Capsid protein</keyword>
<dbReference type="CDD" id="cd23213">
    <property type="entry name" value="Enterovirus_RdRp"/>
    <property type="match status" value="1"/>
</dbReference>
<comment type="function">
    <text evidence="62">Capsid protein VP2: Forms an icosahedral capsid of pseudo T=3 symmetry with capsid proteins VP2 and VP3. The capsid is 300 Angstroms in diameter, composed of 60 copies of each capsid protein and enclosing the viral positive strand RNA genome.</text>
</comment>
<keyword evidence="46 62" id="KW-0406">Ion transport</keyword>
<dbReference type="GO" id="GO:0044694">
    <property type="term" value="P:symbiont genome entry into host cell via pore formation in plasma membrane"/>
    <property type="evidence" value="ECO:0007669"/>
    <property type="project" value="UniProtKB-KW"/>
</dbReference>
<dbReference type="MEROPS" id="C03.011"/>
<accession>Q8V398</accession>
<evidence type="ECO:0000259" key="64">
    <source>
        <dbReference type="PROSITE" id="PS50507"/>
    </source>
</evidence>
<comment type="subunit">
    <text evidence="8">Interacts with protein 3CD.</text>
</comment>
<keyword evidence="17" id="KW-1048">Host nucleus</keyword>
<comment type="catalytic activity">
    <reaction evidence="60 62">
        <text>a ribonucleoside 5'-triphosphate + H2O = a ribonucleoside 5'-diphosphate + phosphate + H(+)</text>
        <dbReference type="Rhea" id="RHEA:23680"/>
        <dbReference type="ChEBI" id="CHEBI:15377"/>
        <dbReference type="ChEBI" id="CHEBI:15378"/>
        <dbReference type="ChEBI" id="CHEBI:43474"/>
        <dbReference type="ChEBI" id="CHEBI:57930"/>
        <dbReference type="ChEBI" id="CHEBI:61557"/>
        <dbReference type="EC" id="3.6.1.15"/>
    </reaction>
</comment>
<evidence type="ECO:0000256" key="49">
    <source>
        <dbReference type="ARBA" id="ARBA00023200"/>
    </source>
</evidence>
<dbReference type="GO" id="GO:0039520">
    <property type="term" value="P:symbiont-mediated activation of host autophagy"/>
    <property type="evidence" value="ECO:0007669"/>
    <property type="project" value="UniProtKB-KW"/>
</dbReference>
<proteinExistence type="inferred from homology"/>
<keyword evidence="22 62" id="KW-0808">Transferase</keyword>
<evidence type="ECO:0000256" key="16">
    <source>
        <dbReference type="ARBA" id="ARBA00022561"/>
    </source>
</evidence>
<dbReference type="InterPro" id="IPR059138">
    <property type="entry name" value="Pico_VP1"/>
</dbReference>
<dbReference type="InterPro" id="IPR033703">
    <property type="entry name" value="Rhv-like"/>
</dbReference>
<keyword evidence="36 62" id="KW-0067">ATP-binding</keyword>
<dbReference type="PROSITE" id="PS51874">
    <property type="entry name" value="PCV_3C_PRO"/>
    <property type="match status" value="1"/>
</dbReference>
<feature type="region of interest" description="Disordered" evidence="63">
    <location>
        <begin position="1"/>
        <end position="20"/>
    </location>
</feature>
<dbReference type="GO" id="GO:0039694">
    <property type="term" value="P:viral RNA genome replication"/>
    <property type="evidence" value="ECO:0007669"/>
    <property type="project" value="InterPro"/>
</dbReference>
<evidence type="ECO:0000256" key="62">
    <source>
        <dbReference type="RuleBase" id="RU364118"/>
    </source>
</evidence>
<dbReference type="GO" id="GO:0006351">
    <property type="term" value="P:DNA-templated transcription"/>
    <property type="evidence" value="ECO:0007669"/>
    <property type="project" value="InterPro"/>
</dbReference>
<keyword evidence="50 62" id="KW-1262">Eukaryotic host gene expression shutoff by virus</keyword>
<dbReference type="GO" id="GO:0004197">
    <property type="term" value="F:cysteine-type endopeptidase activity"/>
    <property type="evidence" value="ECO:0007669"/>
    <property type="project" value="UniProtKB-EC"/>
</dbReference>
<dbReference type="Gene3D" id="2.60.120.20">
    <property type="match status" value="3"/>
</dbReference>
<evidence type="ECO:0000256" key="27">
    <source>
        <dbReference type="ARBA" id="ARBA00022737"/>
    </source>
</evidence>
<evidence type="ECO:0000256" key="39">
    <source>
        <dbReference type="ARBA" id="ARBA00022870"/>
    </source>
</evidence>
<keyword evidence="52 62" id="KW-0899">Viral immunoevasion</keyword>
<keyword evidence="43 62" id="KW-1190">Host gene expression shutoff by virus</keyword>
<evidence type="ECO:0000256" key="3">
    <source>
        <dbReference type="ARBA" id="ARBA00004295"/>
    </source>
</evidence>
<comment type="subunit">
    <text evidence="6">Interacts with RNA-directed RNA polymerase.</text>
</comment>
<keyword evidence="23 62" id="KW-0548">Nucleotidyltransferase</keyword>
<evidence type="ECO:0000256" key="57">
    <source>
        <dbReference type="ARBA" id="ARBA00045482"/>
    </source>
</evidence>
<organism evidence="67 68">
    <name type="scientific">Enterovirus J</name>
    <dbReference type="NCBI Taxonomy" id="1330521"/>
    <lineage>
        <taxon>Viruses</taxon>
        <taxon>Riboviria</taxon>
        <taxon>Orthornavirae</taxon>
        <taxon>Pisuviricota</taxon>
        <taxon>Pisoniviricetes</taxon>
        <taxon>Picornavirales</taxon>
        <taxon>Picornaviridae</taxon>
        <taxon>Ensavirinae</taxon>
        <taxon>Enterovirus</taxon>
        <taxon>Enterovirus jesimi</taxon>
    </lineage>
</organism>
<dbReference type="Pfam" id="PF00680">
    <property type="entry name" value="RdRP_1"/>
    <property type="match status" value="1"/>
</dbReference>
<dbReference type="SUPFAM" id="SSF88633">
    <property type="entry name" value="Positive stranded ssRNA viruses"/>
    <property type="match status" value="2"/>
</dbReference>
<keyword evidence="49 62" id="KW-1035">Host cytoplasm</keyword>
<evidence type="ECO:0000256" key="19">
    <source>
        <dbReference type="ARBA" id="ARBA00022595"/>
    </source>
</evidence>
<evidence type="ECO:0000256" key="48">
    <source>
        <dbReference type="ARBA" id="ARBA00023197"/>
    </source>
</evidence>
<evidence type="ECO:0000256" key="37">
    <source>
        <dbReference type="ARBA" id="ARBA00022842"/>
    </source>
</evidence>
<evidence type="ECO:0000256" key="51">
    <source>
        <dbReference type="ARBA" id="ARBA00023255"/>
    </source>
</evidence>
<keyword evidence="28 62" id="KW-0547">Nucleotide-binding</keyword>
<evidence type="ECO:0000256" key="40">
    <source>
        <dbReference type="ARBA" id="ARBA00022884"/>
    </source>
</evidence>
<dbReference type="GO" id="GO:0044162">
    <property type="term" value="C:host cell cytoplasmic vesicle membrane"/>
    <property type="evidence" value="ECO:0007669"/>
    <property type="project" value="UniProtKB-SubCell"/>
</dbReference>
<evidence type="ECO:0000256" key="33">
    <source>
        <dbReference type="ARBA" id="ARBA00022807"/>
    </source>
</evidence>
<dbReference type="Pfam" id="PF01552">
    <property type="entry name" value="Pico_P2B"/>
    <property type="match status" value="1"/>
</dbReference>
<feature type="domain" description="SF3 helicase" evidence="65">
    <location>
        <begin position="1201"/>
        <end position="1359"/>
    </location>
</feature>
<comment type="function">
    <text evidence="62">Capsid protein VP4: Lies on the inner surface of the capsid shell. After binding to the host receptor, the capsid undergoes conformational changes. Capsid protein VP4 is released, Capsid protein VP1 N-terminus is externalized, and together, they shape a pore in the host membrane through which the viral genome is translocated into the host cell cytoplasm.</text>
</comment>
<dbReference type="FunFam" id="3.30.70.270:FF:000008">
    <property type="entry name" value="Genome polyprotein"/>
    <property type="match status" value="1"/>
</dbReference>
<reference evidence="67 68" key="1">
    <citation type="journal article" date="2002" name="J. Virol.">
        <title>Molecular phylogeny and proposed classification of the simian picornaviruses.</title>
        <authorList>
            <person name="Oberste M.S."/>
            <person name="Maher K."/>
            <person name="Pallansch M.A."/>
        </authorList>
    </citation>
    <scope>NUCLEOTIDE SEQUENCE [LARGE SCALE GENOMIC DNA]</scope>
    <source>
        <strain evidence="67 68">N125</strain>
    </source>
</reference>
<keyword evidence="11 62" id="KW-0696">RNA-directed RNA polymerase</keyword>
<dbReference type="InterPro" id="IPR014759">
    <property type="entry name" value="Helicase_SF3_ssRNA_vir"/>
</dbReference>
<dbReference type="GO" id="GO:0019062">
    <property type="term" value="P:virion attachment to host cell"/>
    <property type="evidence" value="ECO:0007669"/>
    <property type="project" value="UniProtKB-KW"/>
</dbReference>
<evidence type="ECO:0000256" key="59">
    <source>
        <dbReference type="ARBA" id="ARBA00046779"/>
    </source>
</evidence>
<keyword evidence="54 62" id="KW-1160">Virus entry into host cell</keyword>
<keyword evidence="38 62" id="KW-0946">Virion</keyword>
<comment type="function">
    <text evidence="62">Protease 3C: Major viral protease that mediates proteolytic processing of the polyprotein. Cleaves host EIF5B, contributing to host translation shutoff. Cleaves also host PABPC1, contributing to host translation shutoff.</text>
</comment>
<keyword evidence="44 62" id="KW-1182">Viral ion channel</keyword>
<evidence type="ECO:0000256" key="25">
    <source>
        <dbReference type="ARBA" id="ARBA00022707"/>
    </source>
</evidence>
<dbReference type="Gene3D" id="3.30.70.270">
    <property type="match status" value="1"/>
</dbReference>
<dbReference type="InterPro" id="IPR043504">
    <property type="entry name" value="Peptidase_S1_PA_chymotrypsin"/>
</dbReference>
<dbReference type="InterPro" id="IPR007094">
    <property type="entry name" value="RNA-dir_pol_PSvirus"/>
</dbReference>
<evidence type="ECO:0000256" key="55">
    <source>
        <dbReference type="ARBA" id="ARBA00023303"/>
    </source>
</evidence>
<keyword evidence="40 62" id="KW-0694">RNA-binding</keyword>
<evidence type="ECO:0000256" key="58">
    <source>
        <dbReference type="ARBA" id="ARBA00046425"/>
    </source>
</evidence>
<name>Q8V398_9ENTO</name>
<dbReference type="SUPFAM" id="SSF56672">
    <property type="entry name" value="DNA/RNA polymerases"/>
    <property type="match status" value="1"/>
</dbReference>
<comment type="function">
    <text evidence="62">Protein 3CD: Involved in the viral replication complex and viral polypeptide maturation. It exhibits protease activity with a specificity and catalytic efficiency that is different from protease 3C. Protein 3CD lacks polymerase activity. Protein 3CD binds to the 5'UTR of the viral genome.</text>
</comment>
<dbReference type="SUPFAM" id="SSF52540">
    <property type="entry name" value="P-loop containing nucleoside triphosphate hydrolases"/>
    <property type="match status" value="1"/>
</dbReference>
<dbReference type="FunFam" id="4.10.880.10:FF:000001">
    <property type="entry name" value="Genome polyprotein"/>
    <property type="match status" value="1"/>
</dbReference>
<keyword evidence="14" id="KW-0597">Phosphoprotein</keyword>
<comment type="function">
    <text evidence="57">Localizes the viral replication complex to the surface of membranous vesicles. It inhibits host cell endoplasmic reticulum-to-Golgi apparatus transport and causes the disassembly of the Golgi complex, possibly through GBF1 interaction. This would result in depletion of MHC, trail receptors and IFN receptors at the host cell surface. Plays an essential role in viral RNA replication by recruiting ACBD3 and PI4KB at the viral replication sites, thereby allowing the formation of the rearranged membranous structures where viral replication takes place.</text>
</comment>
<evidence type="ECO:0000256" key="54">
    <source>
        <dbReference type="ARBA" id="ARBA00023296"/>
    </source>
</evidence>
<evidence type="ECO:0000256" key="45">
    <source>
        <dbReference type="ARBA" id="ARBA00023050"/>
    </source>
</evidence>
<comment type="function">
    <text evidence="62">RNA-directed RNA polymerase: Replicates the viral genomic RNA on the surface of intracellular membranes. May form linear arrays of subunits that propagate along a strong head-to-tail interaction called interface-I. Covalently attaches UMP to a tyrosine of VPg, which is used to prime RNA synthesis. The positive stranded RNA genome is first replicated at virus induced membranous vesicles, creating a dsRNA genomic replication form. This dsRNA is then used as template to synthesize positive stranded RNA genomes. ss(+)RNA genomes are either translated, replicated or encapsidated.</text>
</comment>
<dbReference type="InterPro" id="IPR000199">
    <property type="entry name" value="Peptidase_C3A/C3B_picornavir"/>
</dbReference>
<keyword evidence="53 62" id="KW-0449">Lipoprotein</keyword>
<evidence type="ECO:0000256" key="24">
    <source>
        <dbReference type="ARBA" id="ARBA00022706"/>
    </source>
</evidence>
<dbReference type="CDD" id="cd00205">
    <property type="entry name" value="rhv_like"/>
    <property type="match status" value="3"/>
</dbReference>
<evidence type="ECO:0000313" key="68">
    <source>
        <dbReference type="Proteomes" id="UP000326389"/>
    </source>
</evidence>
<dbReference type="EC" id="3.6.1.15" evidence="62"/>
<evidence type="ECO:0000259" key="65">
    <source>
        <dbReference type="PROSITE" id="PS51218"/>
    </source>
</evidence>
<dbReference type="Gene3D" id="1.20.960.20">
    <property type="match status" value="1"/>
</dbReference>
<comment type="function">
    <text evidence="62">Capsid protein VP1: Forms an icosahedral capsid of pseudo T=3 symmetry with capsid proteins VP2 and VP3. The capsid is 300 Angstroms in diameter, composed of 60 copies of each capsid protein and enclosing the viral positive strand RNA genome. Capsid protein VP1 mainly forms the vertices of the capsid. Capsid protein VP1 interacts with host cell receptor to provide virion attachment to target host cells. This attachment induces virion internalization. Tyrosine kinases are probably involved in the entry process. After binding to its receptor, the capsid undergoes conformational changes. Capsid protein VP1 N-terminus (that contains an amphipathic alpha-helix) and capsid protein VP4 are externalized. Together, they shape a pore in the host membrane through which viral genome is translocated to host cell cytoplasm. After genome has been released, the channel shrinks.</text>
</comment>
<comment type="cofactor">
    <cofactor evidence="1">
        <name>Mg(2+)</name>
        <dbReference type="ChEBI" id="CHEBI:18420"/>
    </cofactor>
</comment>
<dbReference type="GO" id="GO:0017111">
    <property type="term" value="F:ribonucleoside triphosphate phosphatase activity"/>
    <property type="evidence" value="ECO:0007669"/>
    <property type="project" value="UniProtKB-EC"/>
</dbReference>
<evidence type="ECO:0000256" key="13">
    <source>
        <dbReference type="ARBA" id="ARBA00022520"/>
    </source>
</evidence>
<dbReference type="InterPro" id="IPR001205">
    <property type="entry name" value="RNA-dir_pol_C"/>
</dbReference>
<keyword evidence="29" id="KW-0863">Zinc-finger</keyword>
<evidence type="ECO:0000256" key="1">
    <source>
        <dbReference type="ARBA" id="ARBA00001946"/>
    </source>
</evidence>
<keyword evidence="13 62" id="KW-0191">Covalent protein-RNA linkage</keyword>
<evidence type="ECO:0000313" key="67">
    <source>
        <dbReference type="EMBL" id="AAL68560.2"/>
    </source>
</evidence>
<dbReference type="InterPro" id="IPR043128">
    <property type="entry name" value="Rev_trsase/Diguanyl_cyclase"/>
</dbReference>
<dbReference type="Pfam" id="PF00548">
    <property type="entry name" value="Peptidase_C3"/>
    <property type="match status" value="1"/>
</dbReference>
<keyword evidence="19 62" id="KW-1162">Viral penetration into host cytoplasm</keyword>
<keyword evidence="35" id="KW-0862">Zinc</keyword>
<evidence type="ECO:0000256" key="14">
    <source>
        <dbReference type="ARBA" id="ARBA00022553"/>
    </source>
</evidence>
<keyword evidence="25 62" id="KW-0519">Myristate</keyword>
<evidence type="ECO:0000256" key="18">
    <source>
        <dbReference type="ARBA" id="ARBA00022581"/>
    </source>
</evidence>
<evidence type="ECO:0000256" key="30">
    <source>
        <dbReference type="ARBA" id="ARBA00022801"/>
    </source>
</evidence>
<dbReference type="GO" id="GO:0039618">
    <property type="term" value="C:T=pseudo3 icosahedral viral capsid"/>
    <property type="evidence" value="ECO:0007669"/>
    <property type="project" value="UniProtKB-KW"/>
</dbReference>
<dbReference type="EC" id="3.4.22.29" evidence="62"/>
<evidence type="ECO:0000256" key="35">
    <source>
        <dbReference type="ARBA" id="ARBA00022833"/>
    </source>
</evidence>
<dbReference type="InterPro" id="IPR001676">
    <property type="entry name" value="Picornavirus_capsid"/>
</dbReference>
<keyword evidence="31 62" id="KW-1161">Viral attachment to host cell</keyword>
<dbReference type="FunFam" id="2.40.10.10:FF:000020">
    <property type="entry name" value="Genome polyprotein"/>
    <property type="match status" value="1"/>
</dbReference>
<evidence type="ECO:0000256" key="47">
    <source>
        <dbReference type="ARBA" id="ARBA00023136"/>
    </source>
</evidence>
<keyword evidence="55 62" id="KW-0407">Ion channel</keyword>
<dbReference type="GO" id="GO:0015267">
    <property type="term" value="F:channel activity"/>
    <property type="evidence" value="ECO:0007669"/>
    <property type="project" value="UniProtKB-KW"/>
</dbReference>
<comment type="subcellular location">
    <subcellularLocation>
        <location evidence="3">Host cytoplasmic vesicle membrane</location>
        <topology evidence="3">Peripheral membrane protein</topology>
        <orientation evidence="3">Cytoplasmic side</orientation>
    </subcellularLocation>
    <subcellularLocation>
        <location evidence="2">Host nucleus</location>
    </subcellularLocation>
    <subcellularLocation>
        <location evidence="4">Virion</location>
    </subcellularLocation>
</comment>
<comment type="subunit">
    <text evidence="59">Homohexamer; forms a hexameric ring structure with 6-fold symmetry characteristic of AAA+ ATPases. Interacts (via N-terminus) with host RTN3 (via reticulon domain); this interaction is important for viral replication. Interacts with capsid protein VP3; this interaction may be important for virion morphogenesis.</text>
</comment>
<evidence type="ECO:0000256" key="15">
    <source>
        <dbReference type="ARBA" id="ARBA00022557"/>
    </source>
</evidence>
<comment type="subunit">
    <text evidence="58">Homodimer. Interacts with host GBF1. Interacts (via GOLD domain) with host ACBD3 (via GOLD domain); this interaction allows the formation of a viral protein 3A/ACBD3 heterotetramer with a 2:2 stoichiometry, which will stimulate the recruitment of host PI4KB in order to synthesize PI4P at the viral RNA replication sites.</text>
</comment>
<keyword evidence="45 62" id="KW-1072">Activation of host autophagy by virus</keyword>
<dbReference type="GO" id="GO:0005198">
    <property type="term" value="F:structural molecule activity"/>
    <property type="evidence" value="ECO:0007669"/>
    <property type="project" value="InterPro"/>
</dbReference>
<evidence type="ECO:0000256" key="46">
    <source>
        <dbReference type="ARBA" id="ARBA00023065"/>
    </source>
</evidence>
<dbReference type="GO" id="GO:0006508">
    <property type="term" value="P:proteolysis"/>
    <property type="evidence" value="ECO:0007669"/>
    <property type="project" value="UniProtKB-KW"/>
</dbReference>
<evidence type="ECO:0000259" key="66">
    <source>
        <dbReference type="PROSITE" id="PS51874"/>
    </source>
</evidence>
<evidence type="ECO:0000256" key="36">
    <source>
        <dbReference type="ARBA" id="ARBA00022840"/>
    </source>
</evidence>
<evidence type="ECO:0000256" key="43">
    <source>
        <dbReference type="ARBA" id="ARBA00022995"/>
    </source>
</evidence>
<comment type="function">
    <text evidence="62">Protein 3A: Localizes the viral replication complex to the surface of membranous vesicles. It inhibits host cell endoplasmic reticulum-to-Golgi apparatus transport and causes the disassembly of the Golgi complex, possibly through GBF1 interaction. This would result in depletion of MHC, trail receptors and IFN receptors at the host cell surface.</text>
</comment>
<keyword evidence="15 62" id="KW-1192">Host mRNA suppression by virus</keyword>
<dbReference type="GO" id="GO:0034220">
    <property type="term" value="P:monoatomic ion transmembrane transport"/>
    <property type="evidence" value="ECO:0007669"/>
    <property type="project" value="UniProtKB-KW"/>
</dbReference>
<comment type="catalytic activity">
    <reaction evidence="56 62">
        <text>Selective cleavage of Tyr-|-Gly bond in the picornavirus polyprotein.</text>
        <dbReference type="EC" id="3.4.22.29"/>
    </reaction>
</comment>
<dbReference type="EC" id="3.4.22.28" evidence="62"/>
<evidence type="ECO:0000256" key="7">
    <source>
        <dbReference type="ARBA" id="ARBA00011474"/>
    </source>
</evidence>
<evidence type="ECO:0000256" key="63">
    <source>
        <dbReference type="SAM" id="MobiDB-lite"/>
    </source>
</evidence>
<keyword evidence="20 62" id="KW-1090">Inhibition of host innate immune response by virus</keyword>
<dbReference type="Pfam" id="PF00947">
    <property type="entry name" value="Pico_P2A"/>
    <property type="match status" value="1"/>
</dbReference>
<evidence type="ECO:0000256" key="12">
    <source>
        <dbReference type="ARBA" id="ARBA00022488"/>
    </source>
</evidence>
<keyword evidence="39 62" id="KW-1043">Host membrane</keyword>
<dbReference type="FunFam" id="4.10.880.10:FF:000002">
    <property type="entry name" value="Genome polyprotein"/>
    <property type="match status" value="1"/>
</dbReference>
<dbReference type="EMBL" id="AF414372">
    <property type="protein sequence ID" value="AAL68560.2"/>
    <property type="molecule type" value="Genomic_RNA"/>
</dbReference>
<keyword evidence="34 62" id="KW-1193">Eukaryotic host translation shutoff by virus</keyword>
<dbReference type="InterPro" id="IPR014838">
    <property type="entry name" value="P3A"/>
</dbReference>
<dbReference type="InterPro" id="IPR029053">
    <property type="entry name" value="Viral_coat"/>
</dbReference>
<evidence type="ECO:0000256" key="29">
    <source>
        <dbReference type="ARBA" id="ARBA00022771"/>
    </source>
</evidence>
<comment type="catalytic activity">
    <reaction evidence="62">
        <text>Selective cleavage of Gln-|-Gly bond in the poliovirus polyprotein. In other picornavirus reactions Glu may be substituted for Gln, and Ser or Thr for Gly.</text>
        <dbReference type="EC" id="3.4.22.28"/>
    </reaction>
</comment>
<dbReference type="Gene3D" id="6.10.20.20">
    <property type="entry name" value="Poliovirus 3A protein-like"/>
    <property type="match status" value="1"/>
</dbReference>
<dbReference type="InterPro" id="IPR043502">
    <property type="entry name" value="DNA/RNA_pol_sf"/>
</dbReference>
<dbReference type="Pfam" id="PF08727">
    <property type="entry name" value="P3A"/>
    <property type="match status" value="1"/>
</dbReference>
<sequence>MGAQISTQKSGSHETGTYATGGSTINYTNINYYKDSYAASASRQDFSQDPAKFTKPVVDALTEAAVPLKSPSAEACGYSDRVLQLTLGNSTITTQEAANIVVGYGKWPEHLKPIDANSIDAPTKPDVAVNRFYTLKAKKWEKNSSGWMWKLPDCLNDTGVFGQNCWYHFLYRGGWAVHVQCNASKFHQGALLVFLAPDFTRGAPTTTTTGTIPNVSYSDTMPGEDGTTFRNPLFLDNGTMLQQATVFPHQWINLRTNNSATIIVPYINNIPADSPVRHNNWTLCVVPVVPLDYSDGATTVVPVTVTLAPMCCEFDGLRNAVSQGLPVKATPGSYQFLTTSDDCSEGLLPNFHSTPEIFIPGQVNNLLELVQIETMMTINNVAAQSAGVERISIPVSVQSDVDAQIAAFAVNPGGDGVFQSTYLGQICRYFNNWSGSIEITFMFCGSFMATGKILIAYTPPGGSAPTDRKSAMLGTHIIWDFGLQSSATLVIPWISNTCMRNVASLAYQDTYFAGGFVTMWYQTNFVVPAGAPTTARIIALCAAKGDFCLRLLKDSTDITQSAVLQNSPEAAIEGIINATVHNITPQNISSTEGSIGSAAPALQAAETGATSTATPEGMIETRSVINRQHIAESSVESFYSRAGLVGIVQLQGTQSSTFTTWVIDTMGFVQQRRKLELFTYMRFDAEFTMLVCADEEINPYNIQYMYVPPGSGVPSDHDSYLWQSGTNPSIYVKSTDPPAQFSIPFMSTCAAYAWFYDGYPRAYGNDAAQLNKSYGMLPANQFGTFCMRLLGSALKTNLTVRIYMRPKHVKCWAPRPFRMLPYVEKNRPSYHTPPVDPIKNRTNITTTGAFGQQSGSVYVGNYKITNLHLANEFDKDNQVWSCYERDLIVSTTTAHGCDTIARCNCNTGVYFCKSTNKHYPVSFQGPGLTFIEANEYYPARYQSHVLLAVGHAQPGDCGGILRCEHGVIGIVTAGGEGLVAFADLRDLLWLEDDAMEQGVSDYVQRLGSAFGAGFTNEIAEKTQHIKEMLIGQDSVLEKCLKALIKIVSAMVILIRNHEDLITVTATLALIGCSASPWQWLKSKVCSYFQIPMVQKQADGWMKKFTEATNAAKGLEWLANKISKFIDWVKSKIVPQVKEKLEFLSKLKQLPLLESQIATIEHSAPSQEAQETLHGNVQYLAHYCRKFAPLYAAEAKRVYHLEKRMNNYMRFKTKSRIEPVCLLIHGSPGAGKSVVSSLVGRAIAEKMNSSVYSLPPDPDHFDGYKQQAVVIMDDLCQNPDGKDVSLLCQMVSTVDFIPPMASLEEKGILYTSPFMIASTNHGSISAPTISDSRALARRFFLDVDIFIHDEYKTETGKLNMPAACMHCNSCDPANFKRCCPIICGKALMFSDRRTSVRYTTDMLVSEMFREYSHRNSIGNVLEALFQGPPVYKELKISVAEEVPPPPAIADLLKSVDSEEVRHYCESKGWIIPATETNVERHINRAMTILQAVSTFVAVAGCVFVVYKLFAGFQGAYTGLPFTKPKVPTIRQAKVQGPNFEFAVAMMKRNSCIAKTGQGEFTMLGIWDKWAVLPRHAKPGDSIIVDDKEVPVEDAKELVDSEGVNLELTLIKLRRNEKFRDIRGFLPNEPGEIGDAVLAINTSRFPNMFIPVGKVTEYGFLNLSGTPTHRVLMYNFPTKSGQCGGVLMATGKVLGIHVGGNGHQGFAATLLRSYFNEEQGQIEWIETNKESGYPIINAPTKTKLEPSVFHDIFEGKKEPAVLNPRDPRLKTDFEEAIFSKYVGNVNAHVDEYMKEAVDHYAGQLLTLDINIEPLCLEDAVYGTDGLEALDLTTSAGYPYVTLGIKKRDILSKKTRDLSKLRECMDKYGLNLPMVTYVKDELRSREKVEQGKSRLIEASSLNDSVAMRQTFGNLYRTFHNNPGVMTGSAVGCNPDTFWSKIPVMLDGELFAFDYTGYDASLSPVWFAALKLVLEKLGYTSDETKYIDYLCNSYHLYKNKHYFVRGGMPSGCSGTSIFNSMINNIIIRTLLLKTYKNIDLDKFRMIAYGDDVIASYPYPIDAGLLAKAGKEYGLTMTPADKSATFNDVTWENVTFLKRYFRADEQFNFLVHPVMPMKEIHESIRWTKDAKNTQEHVRSLCELAWHNGEEAYNEFLNKIRSVPVGRCLLLPAYSTLRRKWLDSF</sequence>
<comment type="function">
    <text evidence="62">Viral protein genome-linked: acts as a primer for viral RNA replication and remains covalently bound to viral genomic RNA. VPg is uridylylated prior to priming replication into VPg-pUpU. The oriI viral genomic sequence may act as a template for this. The VPg-pUpU is then used as primer on the genomic RNA poly(A) by the RNA-dependent RNA polymerase to replicate the viral genome.</text>
</comment>
<dbReference type="FunFam" id="2.40.10.10:FF:000022">
    <property type="entry name" value="Genome polyprotein"/>
    <property type="match status" value="1"/>
</dbReference>
<dbReference type="InterPro" id="IPR000605">
    <property type="entry name" value="Helicase_SF3_ssDNA/RNA_vir"/>
</dbReference>
<protein>
    <recommendedName>
        <fullName evidence="62">Genome polyprotein</fullName>
    </recommendedName>
    <component>
        <recommendedName>
            <fullName evidence="62">P3</fullName>
        </recommendedName>
    </component>
    <component>
        <recommendedName>
            <fullName evidence="62">Protein 3AB</fullName>
        </recommendedName>
    </component>
    <component>
        <recommendedName>
            <fullName evidence="62">P2</fullName>
        </recommendedName>
    </component>
    <component>
        <recommendedName>
            <fullName evidence="62">P1</fullName>
        </recommendedName>
    </component>
    <component>
        <recommendedName>
            <fullName evidence="62">Capsid protein VP0</fullName>
        </recommendedName>
        <alternativeName>
            <fullName evidence="62">VP4-VP2</fullName>
        </alternativeName>
    </component>
    <component>
        <recommendedName>
            <fullName evidence="62">Capsid protein VP4</fullName>
        </recommendedName>
        <alternativeName>
            <fullName evidence="62">P1A</fullName>
        </alternativeName>
        <alternativeName>
            <fullName evidence="62">Virion protein 4</fullName>
        </alternativeName>
    </component>
    <component>
        <recommendedName>
            <fullName evidence="62">Capsid protein VP2</fullName>
        </recommendedName>
        <alternativeName>
            <fullName evidence="62">P1B</fullName>
        </alternativeName>
        <alternativeName>
            <fullName evidence="62">Virion protein 2</fullName>
        </alternativeName>
    </component>
    <component>
        <recommendedName>
            <fullName evidence="62">Capsid protein VP3</fullName>
        </recommendedName>
        <alternativeName>
            <fullName evidence="62">P1C</fullName>
        </alternativeName>
        <alternativeName>
            <fullName evidence="62">Virion protein 3</fullName>
        </alternativeName>
    </component>
    <component>
        <recommendedName>
            <fullName evidence="62">Capsid protein VP1</fullName>
        </recommendedName>
        <alternativeName>
            <fullName evidence="62">P1D</fullName>
        </alternativeName>
        <alternativeName>
            <fullName evidence="62">Virion protein 1</fullName>
        </alternativeName>
    </component>
    <component>
        <recommendedName>
            <fullName evidence="62">Protease 2A</fullName>
            <shortName evidence="62">P2A</shortName>
            <ecNumber evidence="62">3.4.22.29</ecNumber>
        </recommendedName>
        <alternativeName>
            <fullName evidence="62">Picornain 2A</fullName>
        </alternativeName>
        <alternativeName>
            <fullName evidence="62">Protein 2A</fullName>
        </alternativeName>
    </component>
    <component>
        <recommendedName>
            <fullName evidence="62">Protein 2B</fullName>
            <shortName evidence="62">P2B</shortName>
        </recommendedName>
    </component>
    <component>
        <recommendedName>
            <fullName evidence="62">Protein 2C</fullName>
            <shortName evidence="62">P2C</shortName>
            <ecNumber evidence="62">3.6.1.15</ecNumber>
        </recommendedName>
    </component>
    <component>
        <recommendedName>
            <fullName evidence="62">Protein 3A</fullName>
            <shortName evidence="62">P3A</shortName>
        </recommendedName>
    </component>
    <component>
        <recommendedName>
            <fullName evidence="62">Viral protein genome-linked</fullName>
            <shortName evidence="62">VPg</shortName>
        </recommendedName>
        <alternativeName>
            <fullName evidence="62">Protein 3B</fullName>
            <shortName evidence="62">P3B</shortName>
        </alternativeName>
    </component>
    <component>
        <recommendedName>
            <fullName evidence="62">Protein 3CD</fullName>
            <ecNumber evidence="62">3.4.22.28</ecNumber>
        </recommendedName>
    </component>
    <component>
        <recommendedName>
            <fullName evidence="62">Protease 3C</fullName>
            <shortName evidence="62">P3C</shortName>
        </recommendedName>
    </component>
    <component>
        <recommendedName>
            <fullName evidence="62">RNA-directed RNA polymerase</fullName>
            <shortName evidence="62">RdRp</shortName>
            <ecNumber evidence="62">2.7.7.48</ecNumber>
        </recommendedName>
        <alternativeName>
            <fullName evidence="62">3D polymerase</fullName>
            <shortName evidence="62">3Dpol</shortName>
        </alternativeName>
        <alternativeName>
            <fullName evidence="62">Protein 3D</fullName>
            <shortName evidence="62">3D</shortName>
        </alternativeName>
    </component>
</protein>
<dbReference type="GO" id="GO:0075509">
    <property type="term" value="P:endocytosis involved in viral entry into host cell"/>
    <property type="evidence" value="ECO:0007669"/>
    <property type="project" value="UniProtKB-KW"/>
</dbReference>
<evidence type="ECO:0000256" key="61">
    <source>
        <dbReference type="ARBA" id="ARBA00054285"/>
    </source>
</evidence>
<evidence type="ECO:0000256" key="34">
    <source>
        <dbReference type="ARBA" id="ARBA00022809"/>
    </source>
</evidence>
<comment type="similarity">
    <text evidence="5 62">Belongs to the picornaviruses polyprotein family.</text>
</comment>
<dbReference type="GO" id="GO:0005524">
    <property type="term" value="F:ATP binding"/>
    <property type="evidence" value="ECO:0007669"/>
    <property type="project" value="UniProtKB-KW"/>
</dbReference>
<dbReference type="Pfam" id="PF02226">
    <property type="entry name" value="Pico_P1A"/>
    <property type="match status" value="1"/>
</dbReference>
<comment type="function">
    <text evidence="62">Protein 3AB: Localizes the viral replication complex to the surface of membranous vesicles. Together with protein 3CD binds the Cis-Active RNA Element (CRE) which is involved in RNA synthesis initiation. Acts as a cofactor to stimulate the activity of 3D polymerase, maybe through a nucleid acid chaperone activity.</text>
</comment>
<dbReference type="Pfam" id="PF00073">
    <property type="entry name" value="Rhv"/>
    <property type="match status" value="2"/>
</dbReference>
<dbReference type="PROSITE" id="PS51218">
    <property type="entry name" value="SF3_HELICASE_2"/>
    <property type="match status" value="1"/>
</dbReference>
<comment type="function">
    <text evidence="62">Capsid protein VP0: Component of immature procapsids, which is cleaved into capsid proteins VP4 and VP2 after maturation. Allows the capsid to remain inactive before the maturation step.</text>
</comment>
<keyword evidence="48 62" id="KW-1099">Inhibition of host mRNA nuclear export by virus</keyword>
<dbReference type="GO" id="GO:0003724">
    <property type="term" value="F:RNA helicase activity"/>
    <property type="evidence" value="ECO:0007669"/>
    <property type="project" value="InterPro"/>
</dbReference>
<comment type="subunit">
    <text evidence="7">Interacts with capsid protein VP1 and capsid protein VP3 to form heterotrimeric protomers.</text>
</comment>
<evidence type="ECO:0000256" key="26">
    <source>
        <dbReference type="ARBA" id="ARBA00022723"/>
    </source>
</evidence>
<feature type="domain" description="RdRp catalytic" evidence="64">
    <location>
        <begin position="1944"/>
        <end position="2060"/>
    </location>
</feature>
<dbReference type="GO" id="GO:0042025">
    <property type="term" value="C:host cell nucleus"/>
    <property type="evidence" value="ECO:0007669"/>
    <property type="project" value="UniProtKB-SubCell"/>
</dbReference>
<dbReference type="GO" id="GO:0003968">
    <property type="term" value="F:RNA-directed RNA polymerase activity"/>
    <property type="evidence" value="ECO:0007669"/>
    <property type="project" value="UniProtKB-KW"/>
</dbReference>
<evidence type="ECO:0000256" key="17">
    <source>
        <dbReference type="ARBA" id="ARBA00022562"/>
    </source>
</evidence>
<keyword evidence="33" id="KW-0788">Thiol protease</keyword>
<evidence type="ECO:0000256" key="4">
    <source>
        <dbReference type="ARBA" id="ARBA00004328"/>
    </source>
</evidence>
<keyword evidence="30 62" id="KW-0378">Hydrolase</keyword>
<keyword evidence="12 62" id="KW-1036">Host cytoplasmic vesicle</keyword>
<keyword evidence="47 62" id="KW-0472">Membrane</keyword>
<evidence type="ECO:0000256" key="2">
    <source>
        <dbReference type="ARBA" id="ARBA00004147"/>
    </source>
</evidence>
<dbReference type="GO" id="GO:0039522">
    <property type="term" value="P:symbiont-mediated suppression of host mRNA export from nucleus"/>
    <property type="evidence" value="ECO:0007669"/>
    <property type="project" value="UniProtKB-KW"/>
</dbReference>
<keyword evidence="26" id="KW-0479">Metal-binding</keyword>
<evidence type="ECO:0000256" key="21">
    <source>
        <dbReference type="ARBA" id="ARBA00022670"/>
    </source>
</evidence>
<comment type="function">
    <text evidence="62">Protein 2B: Plays an essential role in the virus replication cycle by acting as a viroporin. Creates a pore in the host reticulum endoplasmic and as a consequence releases Ca2+ in the cytoplasm of infected cell. In turn, high levels of cytoplasmic calcium may trigger membrane trafficking and transport of viral ER-associated proteins to viroplasms, sites of viral genome replication.</text>
</comment>
<evidence type="ECO:0000256" key="6">
    <source>
        <dbReference type="ARBA" id="ARBA00011124"/>
    </source>
</evidence>
<keyword evidence="18 62" id="KW-0945">Host-virus interaction</keyword>
<keyword evidence="27 62" id="KW-0677">Repeat</keyword>
<dbReference type="SUPFAM" id="SSF50494">
    <property type="entry name" value="Trypsin-like serine proteases"/>
    <property type="match status" value="2"/>
</dbReference>
<evidence type="ECO:0000256" key="11">
    <source>
        <dbReference type="ARBA" id="ARBA00022484"/>
    </source>
</evidence>
<dbReference type="GO" id="GO:0052170">
    <property type="term" value="P:symbiont-mediated suppression of host innate immune response"/>
    <property type="evidence" value="ECO:0007669"/>
    <property type="project" value="UniProtKB-KW"/>
</dbReference>
<evidence type="ECO:0000256" key="38">
    <source>
        <dbReference type="ARBA" id="ARBA00022844"/>
    </source>
</evidence>
<evidence type="ECO:0000256" key="53">
    <source>
        <dbReference type="ARBA" id="ARBA00023288"/>
    </source>
</evidence>
<dbReference type="InterPro" id="IPR002527">
    <property type="entry name" value="Pico_P2B"/>
</dbReference>
<feature type="domain" description="Peptidase C3" evidence="66">
    <location>
        <begin position="1535"/>
        <end position="1713"/>
    </location>
</feature>
<evidence type="ECO:0000256" key="20">
    <source>
        <dbReference type="ARBA" id="ARBA00022632"/>
    </source>
</evidence>
<dbReference type="InterPro" id="IPR003138">
    <property type="entry name" value="Pico_P1A"/>
</dbReference>
<evidence type="ECO:0000256" key="44">
    <source>
        <dbReference type="ARBA" id="ARBA00023039"/>
    </source>
</evidence>
<evidence type="ECO:0000256" key="32">
    <source>
        <dbReference type="ARBA" id="ARBA00022806"/>
    </source>
</evidence>
<dbReference type="Gene3D" id="4.10.880.10">
    <property type="entry name" value="Poliovirus 3D polymerase Domain 1 (Nucleotidyltransferase)"/>
    <property type="match status" value="2"/>
</dbReference>
<evidence type="ECO:0000256" key="5">
    <source>
        <dbReference type="ARBA" id="ARBA00008303"/>
    </source>
</evidence>
<evidence type="ECO:0000256" key="31">
    <source>
        <dbReference type="ARBA" id="ARBA00022804"/>
    </source>
</evidence>
<evidence type="ECO:0000256" key="9">
    <source>
        <dbReference type="ARBA" id="ARBA00022448"/>
    </source>
</evidence>
<dbReference type="SUPFAM" id="SSF89043">
    <property type="entry name" value="Soluble domain of poliovirus core protein 3a"/>
    <property type="match status" value="1"/>
</dbReference>
<dbReference type="Pfam" id="PF00910">
    <property type="entry name" value="RNA_helicase"/>
    <property type="match status" value="1"/>
</dbReference>
<keyword evidence="21 62" id="KW-0645">Protease</keyword>
<dbReference type="Pfam" id="PF22663">
    <property type="entry name" value="Rhv_5"/>
    <property type="match status" value="1"/>
</dbReference>
<reference evidence="67 68" key="2">
    <citation type="journal article" date="2007" name="J. Gen. Virol.">
        <title>Complete genome sequences for nine simian enteroviruses.</title>
        <authorList>
            <person name="Oberste M.S."/>
            <person name="Maher K."/>
            <person name="Pallansch M.A."/>
        </authorList>
    </citation>
    <scope>NUCLEOTIDE SEQUENCE [LARGE SCALE GENOMIC DNA]</scope>
    <source>
        <strain evidence="67 68">N125</strain>
    </source>
</reference>
<evidence type="ECO:0000256" key="8">
    <source>
        <dbReference type="ARBA" id="ARBA00011647"/>
    </source>
</evidence>
<dbReference type="InterPro" id="IPR027417">
    <property type="entry name" value="P-loop_NTPase"/>
</dbReference>
<dbReference type="Gene3D" id="2.40.10.10">
    <property type="entry name" value="Trypsin-like serine proteases"/>
    <property type="match status" value="4"/>
</dbReference>
<evidence type="ECO:0000256" key="52">
    <source>
        <dbReference type="ARBA" id="ARBA00023280"/>
    </source>
</evidence>
<dbReference type="GO" id="GO:0003723">
    <property type="term" value="F:RNA binding"/>
    <property type="evidence" value="ECO:0007669"/>
    <property type="project" value="UniProtKB-KW"/>
</dbReference>
<comment type="function">
    <text evidence="62">Protein 2C: Induces and associates with structural rearrangements of intracellular membranes. Displays RNA-binding, nucleotide binding and NTPase activities. May play a role in virion morphogenesis and viral RNA encapsidation by interacting with the capsid protein VP3.</text>
</comment>
<keyword evidence="32 62" id="KW-0347">Helicase</keyword>
<keyword evidence="51 62" id="KW-1172">Pore-mediated penetration of viral genome into host cell</keyword>
<dbReference type="Proteomes" id="UP000326389">
    <property type="component" value="Segment"/>
</dbReference>
<evidence type="ECO:0000256" key="22">
    <source>
        <dbReference type="ARBA" id="ARBA00022679"/>
    </source>
</evidence>
<dbReference type="InterPro" id="IPR044067">
    <property type="entry name" value="PCV_3C_PRO"/>
</dbReference>
<comment type="function">
    <text evidence="61">Acts as a primer for viral RNA replication and remains covalently bound to viral genomic RNA. VPg is uridylylated prior to priming replication into VPg-pUpU. The oriI viral genomic sequence may act as a template for this. The VPg-pUpU is then used as primer on the genomic RNA poly(A) by the RNA-dependent RNA polymerase to replicate the viral genome. During genome replication, the VPg-RNA linkage is removed by the host TDP2, thereby accelerating replication. During the late stage of the replication cycle, host TDP2 is excluded from sites of viral RNA synthesis and encapsidation, allowing for the generation of progeny virions.</text>
</comment>
<evidence type="ECO:0000256" key="23">
    <source>
        <dbReference type="ARBA" id="ARBA00022695"/>
    </source>
</evidence>
<evidence type="ECO:0000256" key="41">
    <source>
        <dbReference type="ARBA" id="ARBA00022890"/>
    </source>
</evidence>
<keyword evidence="42 62" id="KW-0693">Viral RNA replication</keyword>
<comment type="subunit">
    <text evidence="62">Capsid protein VP1: Interacts with capsid protein VP0, and capsid protein VP3 to form heterotrimeric protomers. Five protomers subsequently associate to form pentamers which serve as building blocks for the capsid. Interacts with capsid protein VP2, capsid protein VP3 and capsid protein VP4 following cleavage of capsid protein VP0.</text>
</comment>
<dbReference type="EC" id="2.7.7.48" evidence="62"/>
<dbReference type="InterPro" id="IPR000081">
    <property type="entry name" value="Peptidase_C3"/>
</dbReference>